<dbReference type="Gene3D" id="2.60.120.260">
    <property type="entry name" value="Galactose-binding domain-like"/>
    <property type="match status" value="1"/>
</dbReference>
<evidence type="ECO:0000313" key="6">
    <source>
        <dbReference type="EMBL" id="MPM04932.1"/>
    </source>
</evidence>
<dbReference type="InterPro" id="IPR000917">
    <property type="entry name" value="Sulfatase_N"/>
</dbReference>
<dbReference type="SUPFAM" id="SSF53649">
    <property type="entry name" value="Alkaline phosphatase-like"/>
    <property type="match status" value="1"/>
</dbReference>
<name>A0A644WM88_9ZZZZ</name>
<dbReference type="Gene3D" id="3.40.720.10">
    <property type="entry name" value="Alkaline Phosphatase, subunit A"/>
    <property type="match status" value="1"/>
</dbReference>
<evidence type="ECO:0000256" key="4">
    <source>
        <dbReference type="ARBA" id="ARBA00022837"/>
    </source>
</evidence>
<proteinExistence type="inferred from homology"/>
<accession>A0A644WM88</accession>
<protein>
    <recommendedName>
        <fullName evidence="5">Sulfatase N-terminal domain-containing protein</fullName>
    </recommendedName>
</protein>
<organism evidence="6">
    <name type="scientific">bioreactor metagenome</name>
    <dbReference type="NCBI Taxonomy" id="1076179"/>
    <lineage>
        <taxon>unclassified sequences</taxon>
        <taxon>metagenomes</taxon>
        <taxon>ecological metagenomes</taxon>
    </lineage>
</organism>
<dbReference type="InterPro" id="IPR050738">
    <property type="entry name" value="Sulfatase"/>
</dbReference>
<dbReference type="GO" id="GO:0046872">
    <property type="term" value="F:metal ion binding"/>
    <property type="evidence" value="ECO:0007669"/>
    <property type="project" value="UniProtKB-KW"/>
</dbReference>
<dbReference type="PANTHER" id="PTHR42693:SF53">
    <property type="entry name" value="ENDO-4-O-SULFATASE"/>
    <property type="match status" value="1"/>
</dbReference>
<dbReference type="InterPro" id="IPR017850">
    <property type="entry name" value="Alkaline_phosphatase_core_sf"/>
</dbReference>
<dbReference type="Pfam" id="PF00884">
    <property type="entry name" value="Sulfatase"/>
    <property type="match status" value="1"/>
</dbReference>
<keyword evidence="2" id="KW-0479">Metal-binding</keyword>
<dbReference type="EMBL" id="VSSQ01001084">
    <property type="protein sequence ID" value="MPM04932.1"/>
    <property type="molecule type" value="Genomic_DNA"/>
</dbReference>
<dbReference type="PANTHER" id="PTHR42693">
    <property type="entry name" value="ARYLSULFATASE FAMILY MEMBER"/>
    <property type="match status" value="1"/>
</dbReference>
<reference evidence="6" key="1">
    <citation type="submission" date="2019-08" db="EMBL/GenBank/DDBJ databases">
        <authorList>
            <person name="Kucharzyk K."/>
            <person name="Murdoch R.W."/>
            <person name="Higgins S."/>
            <person name="Loffler F."/>
        </authorList>
    </citation>
    <scope>NUCLEOTIDE SEQUENCE</scope>
</reference>
<dbReference type="AlphaFoldDB" id="A0A644WM88"/>
<feature type="domain" description="Sulfatase N-terminal" evidence="5">
    <location>
        <begin position="26"/>
        <end position="332"/>
    </location>
</feature>
<dbReference type="InterPro" id="IPR024607">
    <property type="entry name" value="Sulfatase_CS"/>
</dbReference>
<evidence type="ECO:0000256" key="2">
    <source>
        <dbReference type="ARBA" id="ARBA00022723"/>
    </source>
</evidence>
<comment type="caution">
    <text evidence="6">The sequence shown here is derived from an EMBL/GenBank/DDBJ whole genome shotgun (WGS) entry which is preliminary data.</text>
</comment>
<gene>
    <name evidence="6" type="ORF">SDC9_51213</name>
</gene>
<dbReference type="PROSITE" id="PS00523">
    <property type="entry name" value="SULFATASE_1"/>
    <property type="match status" value="1"/>
</dbReference>
<evidence type="ECO:0000256" key="3">
    <source>
        <dbReference type="ARBA" id="ARBA00022801"/>
    </source>
</evidence>
<comment type="similarity">
    <text evidence="1">Belongs to the sulfatase family.</text>
</comment>
<dbReference type="GO" id="GO:0004065">
    <property type="term" value="F:arylsulfatase activity"/>
    <property type="evidence" value="ECO:0007669"/>
    <property type="project" value="TreeGrafter"/>
</dbReference>
<evidence type="ECO:0000256" key="1">
    <source>
        <dbReference type="ARBA" id="ARBA00008779"/>
    </source>
</evidence>
<evidence type="ECO:0000259" key="5">
    <source>
        <dbReference type="Pfam" id="PF00884"/>
    </source>
</evidence>
<sequence>MKTILLELCLCACTLSVVAQNNTQCPNIIVLLADDQGWGDLSVCGNKMVKTPHIDRLAAEGASFVNYYVCPVSAPTRAEFLTGRYAYRGQVTGVSEGRERLNLDRQTIGDYFKAAGYHTGAFGKWHNGTQYPYHPNARGFDEFYGYCSGHWGNYMSPLLENNGEIVYGEGFLTDDLTNHAISYIKDHQKEPFFVYLPFNTPHSPMQVTDKWWNSWKNRELIQCGTNAEKEDQNHTRAALALAENIDWNVGRVMQTLKELDIDDNTIVLYFSDNGPNGSRWNGEMKGTKGTTDEGGVRSPLFIRWPKKIKAGTEIEQLSGCIDLLPTLLSLSGNKTRLGKIDGIDLSECLTNDIKEVKRTLYRTWGAKSSFREGDYLLSNELDLYNVREDRSQIKPIQSKEPLIYQQMLTEKEAFDKESQLITQAKDTRPFLIAHPMEQYSKLPARDGLCNGNIKRSNQHPNSSYFTNWISNRDAIYWDVEVCESGTFEAIVYYTCPNGEEGSLIRLSSGNIQLVSTLSKANESSLIGKELDRVPRQESYMQNFQPFSLGRITLSKGKTQIVIEALDVKHNSVMDLYLLVFKRIK</sequence>
<dbReference type="CDD" id="cd16146">
    <property type="entry name" value="ARS_like"/>
    <property type="match status" value="1"/>
</dbReference>
<keyword evidence="3" id="KW-0378">Hydrolase</keyword>
<keyword evidence="4" id="KW-0106">Calcium</keyword>